<evidence type="ECO:0000313" key="2">
    <source>
        <dbReference type="EMBL" id="KKN63798.1"/>
    </source>
</evidence>
<gene>
    <name evidence="2" type="ORF">LCGC14_0498370</name>
</gene>
<dbReference type="PANTHER" id="PTHR43798:SF6">
    <property type="entry name" value="HYDROLASE, PUTATIVE (AFU_ORTHOLOGUE AFUA_4G13070)-RELATED"/>
    <property type="match status" value="1"/>
</dbReference>
<organism evidence="2">
    <name type="scientific">marine sediment metagenome</name>
    <dbReference type="NCBI Taxonomy" id="412755"/>
    <lineage>
        <taxon>unclassified sequences</taxon>
        <taxon>metagenomes</taxon>
        <taxon>ecological metagenomes</taxon>
    </lineage>
</organism>
<evidence type="ECO:0000259" key="1">
    <source>
        <dbReference type="Pfam" id="PF00561"/>
    </source>
</evidence>
<dbReference type="SUPFAM" id="SSF53474">
    <property type="entry name" value="alpha/beta-Hydrolases"/>
    <property type="match status" value="1"/>
</dbReference>
<feature type="domain" description="AB hydrolase-1" evidence="1">
    <location>
        <begin position="20"/>
        <end position="247"/>
    </location>
</feature>
<dbReference type="PANTHER" id="PTHR43798">
    <property type="entry name" value="MONOACYLGLYCEROL LIPASE"/>
    <property type="match status" value="1"/>
</dbReference>
<proteinExistence type="predicted"/>
<dbReference type="InterPro" id="IPR000073">
    <property type="entry name" value="AB_hydrolase_1"/>
</dbReference>
<accession>A0A0F9VDE8</accession>
<sequence>MECQLENIKIYYEIYGEGHPVLMIHGWTLDHRIMKGCMEPIFETRPNYKRIYFDLPGMGKTKGERWIKSADDFLKILIDFIESIIPDKNFIIVSQSYGGYLARGLIEKKCDLIDGILFLVPAIIANRDERILPKPSVLVKDSDLLSTLNPFESELFVSVATIINQRVWEKVKFTGPNIPDMEFLNRIQEKGYSFSFDVDGTYNKFDKPTLFVLGRQDSVVGYQNAWKIIEKYPRATFAVLDKAGHVVEIEQDELFNSLTNEWLDRVEYHRSLKL</sequence>
<dbReference type="Pfam" id="PF00561">
    <property type="entry name" value="Abhydrolase_1"/>
    <property type="match status" value="1"/>
</dbReference>
<reference evidence="2" key="1">
    <citation type="journal article" date="2015" name="Nature">
        <title>Complex archaea that bridge the gap between prokaryotes and eukaryotes.</title>
        <authorList>
            <person name="Spang A."/>
            <person name="Saw J.H."/>
            <person name="Jorgensen S.L."/>
            <person name="Zaremba-Niedzwiedzka K."/>
            <person name="Martijn J."/>
            <person name="Lind A.E."/>
            <person name="van Eijk R."/>
            <person name="Schleper C."/>
            <person name="Guy L."/>
            <person name="Ettema T.J."/>
        </authorList>
    </citation>
    <scope>NUCLEOTIDE SEQUENCE</scope>
</reference>
<protein>
    <recommendedName>
        <fullName evidence="1">AB hydrolase-1 domain-containing protein</fullName>
    </recommendedName>
</protein>
<dbReference type="InterPro" id="IPR029058">
    <property type="entry name" value="AB_hydrolase_fold"/>
</dbReference>
<dbReference type="InterPro" id="IPR050266">
    <property type="entry name" value="AB_hydrolase_sf"/>
</dbReference>
<dbReference type="Gene3D" id="3.40.50.1820">
    <property type="entry name" value="alpha/beta hydrolase"/>
    <property type="match status" value="1"/>
</dbReference>
<dbReference type="PRINTS" id="PR00111">
    <property type="entry name" value="ABHYDROLASE"/>
</dbReference>
<dbReference type="EMBL" id="LAZR01000579">
    <property type="protein sequence ID" value="KKN63798.1"/>
    <property type="molecule type" value="Genomic_DNA"/>
</dbReference>
<comment type="caution">
    <text evidence="2">The sequence shown here is derived from an EMBL/GenBank/DDBJ whole genome shotgun (WGS) entry which is preliminary data.</text>
</comment>
<dbReference type="AlphaFoldDB" id="A0A0F9VDE8"/>
<name>A0A0F9VDE8_9ZZZZ</name>